<dbReference type="KEGG" id="lrug:AB8B22_07620"/>
<evidence type="ECO:0000256" key="1">
    <source>
        <dbReference type="ARBA" id="ARBA00006068"/>
    </source>
</evidence>
<organism evidence="3">
    <name type="scientific">Leptotrichia rugosa</name>
    <dbReference type="NCBI Taxonomy" id="3239302"/>
    <lineage>
        <taxon>Bacteria</taxon>
        <taxon>Fusobacteriati</taxon>
        <taxon>Fusobacteriota</taxon>
        <taxon>Fusobacteriia</taxon>
        <taxon>Fusobacteriales</taxon>
        <taxon>Leptotrichiaceae</taxon>
        <taxon>Leptotrichia</taxon>
    </lineage>
</organism>
<dbReference type="InterPro" id="IPR050922">
    <property type="entry name" value="LytR/CpsA/Psr_CW_biosynth"/>
</dbReference>
<dbReference type="AlphaFoldDB" id="A0AB39VG80"/>
<evidence type="ECO:0000313" key="3">
    <source>
        <dbReference type="EMBL" id="XDU66285.1"/>
    </source>
</evidence>
<dbReference type="EMBL" id="CP165644">
    <property type="protein sequence ID" value="XDU66285.1"/>
    <property type="molecule type" value="Genomic_DNA"/>
</dbReference>
<dbReference type="Pfam" id="PF03816">
    <property type="entry name" value="LytR_cpsA_psr"/>
    <property type="match status" value="1"/>
</dbReference>
<proteinExistence type="inferred from homology"/>
<feature type="domain" description="Cell envelope-related transcriptional attenuator" evidence="2">
    <location>
        <begin position="46"/>
        <end position="194"/>
    </location>
</feature>
<sequence>MKKIILFITLAILAGLAGFIAWLSVPFNILIIGSDAYANQPTKGSRSDGLILVRVVPLTAQIKMVSIPRDSYAEIPCENYKMDKITHSHAFGGTPCTVEAVEKLLDVKVDYHILFRFENVMDITTMIDGVDVVANHTFNQDYFDQEVFHFNKGQVYNLKGRQALAYTRHRKSDTAFKRDERQRQVIQGIVQKLSAPSGWKYIPKVLDYTKKNMEIEVNPIKALSAAPAILLHHPIEQHELQGDGRMINGVYYYILNDNSLNDIIYDFQN</sequence>
<comment type="similarity">
    <text evidence="1">Belongs to the LytR/CpsA/Psr (LCP) family.</text>
</comment>
<reference evidence="3" key="1">
    <citation type="submission" date="2024-07" db="EMBL/GenBank/DDBJ databases">
        <authorList>
            <person name="Li X.-J."/>
            <person name="Wang X."/>
        </authorList>
    </citation>
    <scope>NUCLEOTIDE SEQUENCE</scope>
    <source>
        <strain evidence="3">HSP-334</strain>
    </source>
</reference>
<dbReference type="RefSeq" id="WP_094079992.1">
    <property type="nucleotide sequence ID" value="NZ_CP165644.1"/>
</dbReference>
<dbReference type="Gene3D" id="3.40.630.190">
    <property type="entry name" value="LCP protein"/>
    <property type="match status" value="1"/>
</dbReference>
<name>A0AB39VG80_9FUSO</name>
<evidence type="ECO:0000259" key="2">
    <source>
        <dbReference type="Pfam" id="PF03816"/>
    </source>
</evidence>
<protein>
    <submittedName>
        <fullName evidence="3">LCP family protein</fullName>
    </submittedName>
</protein>
<dbReference type="PANTHER" id="PTHR33392:SF6">
    <property type="entry name" value="POLYISOPRENYL-TEICHOIC ACID--PEPTIDOGLYCAN TEICHOIC ACID TRANSFERASE TAGU"/>
    <property type="match status" value="1"/>
</dbReference>
<dbReference type="PANTHER" id="PTHR33392">
    <property type="entry name" value="POLYISOPRENYL-TEICHOIC ACID--PEPTIDOGLYCAN TEICHOIC ACID TRANSFERASE TAGU"/>
    <property type="match status" value="1"/>
</dbReference>
<gene>
    <name evidence="3" type="ORF">AB8B22_07620</name>
</gene>
<accession>A0AB39VG80</accession>
<dbReference type="InterPro" id="IPR004474">
    <property type="entry name" value="LytR_CpsA_psr"/>
</dbReference>
<dbReference type="NCBIfam" id="TIGR00350">
    <property type="entry name" value="lytR_cpsA_psr"/>
    <property type="match status" value="1"/>
</dbReference>